<proteinExistence type="predicted"/>
<evidence type="ECO:0008006" key="3">
    <source>
        <dbReference type="Google" id="ProtNLM"/>
    </source>
</evidence>
<feature type="non-terminal residue" evidence="1">
    <location>
        <position position="85"/>
    </location>
</feature>
<dbReference type="SUPFAM" id="SSF143422">
    <property type="entry name" value="Transposase IS200-like"/>
    <property type="match status" value="1"/>
</dbReference>
<keyword evidence="2" id="KW-1185">Reference proteome</keyword>
<reference evidence="2" key="1">
    <citation type="journal article" date="2019" name="Int. J. Syst. Evol. Microbiol.">
        <title>The Global Catalogue of Microorganisms (GCM) 10K type strain sequencing project: providing services to taxonomists for standard genome sequencing and annotation.</title>
        <authorList>
            <consortium name="The Broad Institute Genomics Platform"/>
            <consortium name="The Broad Institute Genome Sequencing Center for Infectious Disease"/>
            <person name="Wu L."/>
            <person name="Ma J."/>
        </authorList>
    </citation>
    <scope>NUCLEOTIDE SEQUENCE [LARGE SCALE GENOMIC DNA]</scope>
    <source>
        <strain evidence="2">JCM 16545</strain>
    </source>
</reference>
<dbReference type="EMBL" id="JBHUJC010000012">
    <property type="protein sequence ID" value="MFD2275780.1"/>
    <property type="molecule type" value="Genomic_DNA"/>
</dbReference>
<evidence type="ECO:0000313" key="1">
    <source>
        <dbReference type="EMBL" id="MFD2275780.1"/>
    </source>
</evidence>
<evidence type="ECO:0000313" key="2">
    <source>
        <dbReference type="Proteomes" id="UP001597297"/>
    </source>
</evidence>
<dbReference type="InterPro" id="IPR036515">
    <property type="entry name" value="Transposase_17_sf"/>
</dbReference>
<name>A0ABW5E2X0_9BACT</name>
<protein>
    <recommendedName>
        <fullName evidence="3">Transposase IS200-like domain-containing protein</fullName>
    </recommendedName>
</protein>
<sequence>MPDHLHMLISFSWHKSAGMSTLMKSRKRYIAKQCNIQWQRDFFDHRIRNQEDFNQKWDYIINNHTTRQFFWEKLHYQSILKTDST</sequence>
<dbReference type="Proteomes" id="UP001597297">
    <property type="component" value="Unassembled WGS sequence"/>
</dbReference>
<organism evidence="1 2">
    <name type="scientific">Rubritalea spongiae</name>
    <dbReference type="NCBI Taxonomy" id="430797"/>
    <lineage>
        <taxon>Bacteria</taxon>
        <taxon>Pseudomonadati</taxon>
        <taxon>Verrucomicrobiota</taxon>
        <taxon>Verrucomicrobiia</taxon>
        <taxon>Verrucomicrobiales</taxon>
        <taxon>Rubritaleaceae</taxon>
        <taxon>Rubritalea</taxon>
    </lineage>
</organism>
<accession>A0ABW5E2X0</accession>
<gene>
    <name evidence="1" type="ORF">ACFSQZ_04800</name>
</gene>
<dbReference type="Gene3D" id="3.30.70.1290">
    <property type="entry name" value="Transposase IS200-like"/>
    <property type="match status" value="1"/>
</dbReference>
<comment type="caution">
    <text evidence="1">The sequence shown here is derived from an EMBL/GenBank/DDBJ whole genome shotgun (WGS) entry which is preliminary data.</text>
</comment>